<dbReference type="AlphaFoldDB" id="A0A5D0HTZ1"/>
<evidence type="ECO:0000313" key="2">
    <source>
        <dbReference type="Proteomes" id="UP000323930"/>
    </source>
</evidence>
<accession>A0A5D0HTZ1</accession>
<protein>
    <submittedName>
        <fullName evidence="1">Gluconate 2-dehydrogenase subunit 3 family protein</fullName>
    </submittedName>
</protein>
<sequence>MDRRTALKNLTADIGYTVATPTILSILSSCKNDEQTWTPLFLSEDEKYMVTHLSDIILPKTELPGAIDVNIPQFIDLMYNDVETDENKKIFKKGAQLFAEKSQKSLNKSISDISKEDFNVLLDAYFNVSVEESKKIVNQLKKNVKNIPEAKLDTYHIYKFLYSIRQYTIFGYCTSEEVGENVLAYDPVPGAQLGCISTDETNGRAWSL</sequence>
<dbReference type="RefSeq" id="WP_148544020.1">
    <property type="nucleotide sequence ID" value="NZ_VSDQ01000679.1"/>
</dbReference>
<name>A0A5D0HTZ1_9FLAO</name>
<dbReference type="Pfam" id="PF13618">
    <property type="entry name" value="Gluconate_2-dh3"/>
    <property type="match status" value="1"/>
</dbReference>
<reference evidence="1 2" key="1">
    <citation type="submission" date="2019-08" db="EMBL/GenBank/DDBJ databases">
        <title>Seonamhaeicola sediminis sp. nov., isolated from marine sediment.</title>
        <authorList>
            <person name="Cao W.R."/>
        </authorList>
    </citation>
    <scope>NUCLEOTIDE SEQUENCE [LARGE SCALE GENOMIC DNA]</scope>
    <source>
        <strain evidence="1 2">B011</strain>
    </source>
</reference>
<gene>
    <name evidence="1" type="ORF">FUA24_15830</name>
</gene>
<evidence type="ECO:0000313" key="1">
    <source>
        <dbReference type="EMBL" id="TYA74778.1"/>
    </source>
</evidence>
<organism evidence="1 2">
    <name type="scientific">Seonamhaeicola marinus</name>
    <dbReference type="NCBI Taxonomy" id="1912246"/>
    <lineage>
        <taxon>Bacteria</taxon>
        <taxon>Pseudomonadati</taxon>
        <taxon>Bacteroidota</taxon>
        <taxon>Flavobacteriia</taxon>
        <taxon>Flavobacteriales</taxon>
        <taxon>Flavobacteriaceae</taxon>
    </lineage>
</organism>
<dbReference type="PROSITE" id="PS51257">
    <property type="entry name" value="PROKAR_LIPOPROTEIN"/>
    <property type="match status" value="1"/>
</dbReference>
<dbReference type="Proteomes" id="UP000323930">
    <property type="component" value="Unassembled WGS sequence"/>
</dbReference>
<keyword evidence="2" id="KW-1185">Reference proteome</keyword>
<dbReference type="EMBL" id="VSDQ01000679">
    <property type="protein sequence ID" value="TYA74778.1"/>
    <property type="molecule type" value="Genomic_DNA"/>
</dbReference>
<comment type="caution">
    <text evidence="1">The sequence shown here is derived from an EMBL/GenBank/DDBJ whole genome shotgun (WGS) entry which is preliminary data.</text>
</comment>
<proteinExistence type="predicted"/>
<dbReference type="InterPro" id="IPR027056">
    <property type="entry name" value="Gluconate_2DH_su3"/>
</dbReference>
<dbReference type="OrthoDB" id="6385145at2"/>